<dbReference type="AlphaFoldDB" id="A0AA51YGC5"/>
<keyword evidence="1" id="KW-0812">Transmembrane</keyword>
<sequence length="223" mass="25534">MLSVLVVILLLIILAVLLVLFAAIDIVFEAKGSGTDIEHAVTVHWLLFSRLVSPKEDDDEDIPEEVKDAEKFVTEHVTKHFQKPKKEKKKKKTDMSFSEMVQAFRQLRSPVLRLLKGIIHSIRIPHAKVNVAFGFSDPAYTGMACGYVYALKGYLACHSENLVMQLEPDFVDSRLDLDMSGTVRVRLYRFISVILLFILNWEVLRFSWHFLIKKDSKKSSVNL</sequence>
<organism evidence="2 3">
    <name type="scientific">Methanolobus mangrovi</name>
    <dbReference type="NCBI Taxonomy" id="3072977"/>
    <lineage>
        <taxon>Archaea</taxon>
        <taxon>Methanobacteriati</taxon>
        <taxon>Methanobacteriota</taxon>
        <taxon>Stenosarchaea group</taxon>
        <taxon>Methanomicrobia</taxon>
        <taxon>Methanosarcinales</taxon>
        <taxon>Methanosarcinaceae</taxon>
        <taxon>Methanolobus</taxon>
    </lineage>
</organism>
<dbReference type="RefSeq" id="WP_309307679.1">
    <property type="nucleotide sequence ID" value="NZ_CP133594.1"/>
</dbReference>
<dbReference type="EMBL" id="CP133594">
    <property type="protein sequence ID" value="WMW21886.1"/>
    <property type="molecule type" value="Genomic_DNA"/>
</dbReference>
<dbReference type="InterPro" id="IPR021338">
    <property type="entry name" value="DUF2953"/>
</dbReference>
<gene>
    <name evidence="2" type="ORF">RE476_10980</name>
</gene>
<name>A0AA51YGC5_9EURY</name>
<reference evidence="2" key="1">
    <citation type="submission" date="2023-08" db="EMBL/GenBank/DDBJ databases">
        <title>Methanolobus mangrovi sp. nov. and Methanolobus sediminis sp. nov, two novel methylotrophic methanogens isolated from mangrove sediments in China.</title>
        <authorList>
            <person name="Zhou J."/>
        </authorList>
    </citation>
    <scope>NUCLEOTIDE SEQUENCE</scope>
    <source>
        <strain evidence="2">FTZ2</strain>
    </source>
</reference>
<keyword evidence="1" id="KW-0472">Membrane</keyword>
<dbReference type="GeneID" id="84230671"/>
<accession>A0AA51YGC5</accession>
<dbReference type="Proteomes" id="UP001183006">
    <property type="component" value="Chromosome"/>
</dbReference>
<dbReference type="KEGG" id="mmav:RE476_10980"/>
<evidence type="ECO:0000313" key="2">
    <source>
        <dbReference type="EMBL" id="WMW21886.1"/>
    </source>
</evidence>
<feature type="transmembrane region" description="Helical" evidence="1">
    <location>
        <begin position="187"/>
        <end position="208"/>
    </location>
</feature>
<keyword evidence="1" id="KW-1133">Transmembrane helix</keyword>
<protein>
    <submittedName>
        <fullName evidence="2">DUF2953 domain-containing protein</fullName>
    </submittedName>
</protein>
<evidence type="ECO:0000313" key="3">
    <source>
        <dbReference type="Proteomes" id="UP001183006"/>
    </source>
</evidence>
<keyword evidence="3" id="KW-1185">Reference proteome</keyword>
<evidence type="ECO:0000256" key="1">
    <source>
        <dbReference type="SAM" id="Phobius"/>
    </source>
</evidence>
<dbReference type="Pfam" id="PF11167">
    <property type="entry name" value="DUF2953"/>
    <property type="match status" value="1"/>
</dbReference>
<proteinExistence type="predicted"/>